<feature type="domain" description="Aminotransferase class I/classII large" evidence="5">
    <location>
        <begin position="82"/>
        <end position="420"/>
    </location>
</feature>
<proteinExistence type="predicted"/>
<dbReference type="SUPFAM" id="SSF53383">
    <property type="entry name" value="PLP-dependent transferases"/>
    <property type="match status" value="1"/>
</dbReference>
<dbReference type="AlphaFoldDB" id="A0A1Q5U2E7"/>
<dbReference type="InterPro" id="IPR015424">
    <property type="entry name" value="PyrdxlP-dep_Trfase"/>
</dbReference>
<keyword evidence="4" id="KW-0663">Pyridoxal phosphate</keyword>
<dbReference type="Gene3D" id="3.40.640.10">
    <property type="entry name" value="Type I PLP-dependent aspartate aminotransferase-like (Major domain)"/>
    <property type="match status" value="1"/>
</dbReference>
<keyword evidence="7" id="KW-1185">Reference proteome</keyword>
<evidence type="ECO:0000259" key="5">
    <source>
        <dbReference type="Pfam" id="PF00155"/>
    </source>
</evidence>
<keyword evidence="3" id="KW-0808">Transferase</keyword>
<dbReference type="InterPro" id="IPR004839">
    <property type="entry name" value="Aminotransferase_I/II_large"/>
</dbReference>
<dbReference type="CDD" id="cd00609">
    <property type="entry name" value="AAT_like"/>
    <property type="match status" value="1"/>
</dbReference>
<dbReference type="Proteomes" id="UP000186277">
    <property type="component" value="Unassembled WGS sequence"/>
</dbReference>
<dbReference type="GO" id="GO:0005829">
    <property type="term" value="C:cytosol"/>
    <property type="evidence" value="ECO:0007669"/>
    <property type="project" value="TreeGrafter"/>
</dbReference>
<gene>
    <name evidence="6" type="ORF">Xentx_01996</name>
</gene>
<sequence>MSGVWCFLLMQKTDANAIMKFSQFGNKFTQNSGITRLMNDLNQGLRTPGAIMLGGGNPAHIPEMDEYFQQILTDMALDGQLSETLCNYDGPQGKNTLISALAQELREKLGWDIQPQNIALTNGSQSAFFYLFNLLAGRADDGSMKRVLFPLAPEYIGYSDSGLDEGLFVANKPNIELLPNGQFKYHVDFDHLNITEDINLICVSRPTNPTGNVITDEELLRLDSLAQQHQIPLLIDNAYGVPFPGIIFSEATPLWNHNIILCMSLSKLGLPGSRCGIIIANEKIVSAISNMNGIISLAPGGVGPAIALEMIKRNDLFRLSQNVIQPFYKQRVDNVITIIRRHISEDRCLIHKPEGAIFLWLWFKDLPITTEELYQRLKKRKVLMVPGHFFFPGLEHDWPHAHQCMRMNYVPDIEKIEEGVRILSEEIEIAHLEAGR</sequence>
<dbReference type="InterPro" id="IPR015421">
    <property type="entry name" value="PyrdxlP-dep_Trfase_major"/>
</dbReference>
<comment type="cofactor">
    <cofactor evidence="1">
        <name>pyridoxal 5'-phosphate</name>
        <dbReference type="ChEBI" id="CHEBI:597326"/>
    </cofactor>
</comment>
<dbReference type="Pfam" id="PF00155">
    <property type="entry name" value="Aminotran_1_2"/>
    <property type="match status" value="1"/>
</dbReference>
<evidence type="ECO:0000256" key="2">
    <source>
        <dbReference type="ARBA" id="ARBA00022576"/>
    </source>
</evidence>
<name>A0A1Q5U2E7_9GAMM</name>
<dbReference type="PANTHER" id="PTHR42790">
    <property type="entry name" value="AMINOTRANSFERASE"/>
    <property type="match status" value="1"/>
</dbReference>
<evidence type="ECO:0000256" key="4">
    <source>
        <dbReference type="ARBA" id="ARBA00022898"/>
    </source>
</evidence>
<evidence type="ECO:0000313" key="6">
    <source>
        <dbReference type="EMBL" id="OKP06656.1"/>
    </source>
</evidence>
<keyword evidence="2" id="KW-0032">Aminotransferase</keyword>
<dbReference type="PANTHER" id="PTHR42790:SF4">
    <property type="entry name" value="VALINE--PYRUVATE AMINOTRANSFERASE"/>
    <property type="match status" value="1"/>
</dbReference>
<reference evidence="6 7" key="1">
    <citation type="submission" date="2016-09" db="EMBL/GenBank/DDBJ databases">
        <title>Xenorhabdus thuongxuanensis sp. nov. and Xenorhabdus eapokensis sp. nov., isolated from Steinernema species.</title>
        <authorList>
            <person name="Kaempfer P."/>
            <person name="Tobias N.J."/>
            <person name="Phan Ke L."/>
            <person name="Bode H.B."/>
            <person name="Glaeser S.P."/>
        </authorList>
    </citation>
    <scope>NUCLEOTIDE SEQUENCE [LARGE SCALE GENOMIC DNA]</scope>
    <source>
        <strain evidence="6 7">30TX1</strain>
    </source>
</reference>
<evidence type="ECO:0000256" key="1">
    <source>
        <dbReference type="ARBA" id="ARBA00001933"/>
    </source>
</evidence>
<evidence type="ECO:0000256" key="3">
    <source>
        <dbReference type="ARBA" id="ARBA00022679"/>
    </source>
</evidence>
<organism evidence="6 7">
    <name type="scientific">Xenorhabdus thuongxuanensis</name>
    <dbReference type="NCBI Taxonomy" id="1873484"/>
    <lineage>
        <taxon>Bacteria</taxon>
        <taxon>Pseudomonadati</taxon>
        <taxon>Pseudomonadota</taxon>
        <taxon>Gammaproteobacteria</taxon>
        <taxon>Enterobacterales</taxon>
        <taxon>Morganellaceae</taxon>
        <taxon>Xenorhabdus</taxon>
    </lineage>
</organism>
<dbReference type="EMBL" id="MKGR01000012">
    <property type="protein sequence ID" value="OKP06656.1"/>
    <property type="molecule type" value="Genomic_DNA"/>
</dbReference>
<dbReference type="NCBIfam" id="NF006966">
    <property type="entry name" value="PRK09440.1-4"/>
    <property type="match status" value="1"/>
</dbReference>
<dbReference type="InterPro" id="IPR050859">
    <property type="entry name" value="Class-I_PLP-dep_aminotransf"/>
</dbReference>
<comment type="caution">
    <text evidence="6">The sequence shown here is derived from an EMBL/GenBank/DDBJ whole genome shotgun (WGS) entry which is preliminary data.</text>
</comment>
<dbReference type="GO" id="GO:0009042">
    <property type="term" value="F:valine-pyruvate transaminase activity"/>
    <property type="evidence" value="ECO:0007669"/>
    <property type="project" value="TreeGrafter"/>
</dbReference>
<evidence type="ECO:0000313" key="7">
    <source>
        <dbReference type="Proteomes" id="UP000186277"/>
    </source>
</evidence>
<dbReference type="GO" id="GO:1901605">
    <property type="term" value="P:alpha-amino acid metabolic process"/>
    <property type="evidence" value="ECO:0007669"/>
    <property type="project" value="TreeGrafter"/>
</dbReference>
<dbReference type="NCBIfam" id="NF006964">
    <property type="entry name" value="PRK09440.1-2"/>
    <property type="match status" value="1"/>
</dbReference>
<dbReference type="NCBIfam" id="NF006967">
    <property type="entry name" value="PRK09440.1-5"/>
    <property type="match status" value="1"/>
</dbReference>
<protein>
    <submittedName>
        <fullName evidence="6">GntR family transcriptional regulator</fullName>
    </submittedName>
</protein>
<dbReference type="FunFam" id="3.40.640.10:FF:000045">
    <property type="entry name" value="Valine--pyruvate aminotransferase"/>
    <property type="match status" value="1"/>
</dbReference>
<accession>A0A1Q5U2E7</accession>
<dbReference type="GO" id="GO:0030170">
    <property type="term" value="F:pyridoxal phosphate binding"/>
    <property type="evidence" value="ECO:0007669"/>
    <property type="project" value="InterPro"/>
</dbReference>